<keyword evidence="1" id="KW-1133">Transmembrane helix</keyword>
<evidence type="ECO:0000256" key="1">
    <source>
        <dbReference type="SAM" id="Phobius"/>
    </source>
</evidence>
<organism evidence="2 3">
    <name type="scientific">Vicia faba</name>
    <name type="common">Broad bean</name>
    <name type="synonym">Faba vulgaris</name>
    <dbReference type="NCBI Taxonomy" id="3906"/>
    <lineage>
        <taxon>Eukaryota</taxon>
        <taxon>Viridiplantae</taxon>
        <taxon>Streptophyta</taxon>
        <taxon>Embryophyta</taxon>
        <taxon>Tracheophyta</taxon>
        <taxon>Spermatophyta</taxon>
        <taxon>Magnoliopsida</taxon>
        <taxon>eudicotyledons</taxon>
        <taxon>Gunneridae</taxon>
        <taxon>Pentapetalae</taxon>
        <taxon>rosids</taxon>
        <taxon>fabids</taxon>
        <taxon>Fabales</taxon>
        <taxon>Fabaceae</taxon>
        <taxon>Papilionoideae</taxon>
        <taxon>50 kb inversion clade</taxon>
        <taxon>NPAAA clade</taxon>
        <taxon>Hologalegina</taxon>
        <taxon>IRL clade</taxon>
        <taxon>Fabeae</taxon>
        <taxon>Vicia</taxon>
    </lineage>
</organism>
<accession>A0AAV0YE25</accession>
<gene>
    <name evidence="2" type="ORF">VFH_U065480</name>
</gene>
<comment type="caution">
    <text evidence="2">The sequence shown here is derived from an EMBL/GenBank/DDBJ whole genome shotgun (WGS) entry which is preliminary data.</text>
</comment>
<feature type="transmembrane region" description="Helical" evidence="1">
    <location>
        <begin position="78"/>
        <end position="105"/>
    </location>
</feature>
<keyword evidence="3" id="KW-1185">Reference proteome</keyword>
<evidence type="ECO:0000313" key="3">
    <source>
        <dbReference type="Proteomes" id="UP001157006"/>
    </source>
</evidence>
<evidence type="ECO:0000313" key="2">
    <source>
        <dbReference type="EMBL" id="CAI8584230.1"/>
    </source>
</evidence>
<reference evidence="2 3" key="1">
    <citation type="submission" date="2023-01" db="EMBL/GenBank/DDBJ databases">
        <authorList>
            <person name="Kreplak J."/>
        </authorList>
    </citation>
    <scope>NUCLEOTIDE SEQUENCE [LARGE SCALE GENOMIC DNA]</scope>
</reference>
<sequence length="124" mass="14048">MCFLYITSRFKKQPSPSSIIISRAMLLSKHHSTNTTLLWVLHVQCDYVFYSASPHSYETSFTLTSAISISMHKRRLNFTFFTVFILILLPPCHSLSSVLNIPFLLPASFLSDSPEIGPMPLQPP</sequence>
<protein>
    <submittedName>
        <fullName evidence="2">Uncharacterized protein</fullName>
    </submittedName>
</protein>
<dbReference type="EMBL" id="CATIWC010001544">
    <property type="protein sequence ID" value="CAI8584230.1"/>
    <property type="molecule type" value="Genomic_DNA"/>
</dbReference>
<keyword evidence="1" id="KW-0472">Membrane</keyword>
<name>A0AAV0YE25_VICFA</name>
<dbReference type="Proteomes" id="UP001157006">
    <property type="component" value="Unassembled WGS sequence"/>
</dbReference>
<proteinExistence type="predicted"/>
<keyword evidence="1" id="KW-0812">Transmembrane</keyword>
<dbReference type="AlphaFoldDB" id="A0AAV0YE25"/>